<feature type="transmembrane region" description="Helical" evidence="1">
    <location>
        <begin position="254"/>
        <end position="277"/>
    </location>
</feature>
<evidence type="ECO:0000313" key="3">
    <source>
        <dbReference type="Proteomes" id="UP001057474"/>
    </source>
</evidence>
<feature type="transmembrane region" description="Helical" evidence="1">
    <location>
        <begin position="63"/>
        <end position="81"/>
    </location>
</feature>
<keyword evidence="1" id="KW-1133">Transmembrane helix</keyword>
<feature type="transmembrane region" description="Helical" evidence="1">
    <location>
        <begin position="162"/>
        <end position="182"/>
    </location>
</feature>
<gene>
    <name evidence="2" type="ORF">J2N86_11600</name>
</gene>
<dbReference type="EMBL" id="CP071527">
    <property type="protein sequence ID" value="USQ13323.1"/>
    <property type="molecule type" value="Genomic_DNA"/>
</dbReference>
<name>A0ABY4Y6S5_9GAMM</name>
<proteinExistence type="predicted"/>
<keyword evidence="1" id="KW-0812">Transmembrane</keyword>
<evidence type="ECO:0000313" key="2">
    <source>
        <dbReference type="EMBL" id="USQ13323.1"/>
    </source>
</evidence>
<dbReference type="Proteomes" id="UP001057474">
    <property type="component" value="Chromosome"/>
</dbReference>
<keyword evidence="1" id="KW-0472">Membrane</keyword>
<feature type="transmembrane region" description="Helical" evidence="1">
    <location>
        <begin position="188"/>
        <end position="208"/>
    </location>
</feature>
<accession>A0ABY4Y6S5</accession>
<feature type="transmembrane region" description="Helical" evidence="1">
    <location>
        <begin position="126"/>
        <end position="150"/>
    </location>
</feature>
<feature type="transmembrane region" description="Helical" evidence="1">
    <location>
        <begin position="229"/>
        <end position="248"/>
    </location>
</feature>
<feature type="transmembrane region" description="Helical" evidence="1">
    <location>
        <begin position="102"/>
        <end position="120"/>
    </location>
</feature>
<feature type="transmembrane region" description="Helical" evidence="1">
    <location>
        <begin position="6"/>
        <end position="26"/>
    </location>
</feature>
<keyword evidence="3" id="KW-1185">Reference proteome</keyword>
<organism evidence="2 3">
    <name type="scientific">Legionella lytica</name>
    <dbReference type="NCBI Taxonomy" id="96232"/>
    <lineage>
        <taxon>Bacteria</taxon>
        <taxon>Pseudomonadati</taxon>
        <taxon>Pseudomonadota</taxon>
        <taxon>Gammaproteobacteria</taxon>
        <taxon>Legionellales</taxon>
        <taxon>Legionellaceae</taxon>
        <taxon>Legionella</taxon>
    </lineage>
</organism>
<dbReference type="RefSeq" id="WP_252579624.1">
    <property type="nucleotide sequence ID" value="NZ_CP071527.1"/>
</dbReference>
<protein>
    <submittedName>
        <fullName evidence="2">Uncharacterized protein</fullName>
    </submittedName>
</protein>
<evidence type="ECO:0000256" key="1">
    <source>
        <dbReference type="SAM" id="Phobius"/>
    </source>
</evidence>
<feature type="transmembrane region" description="Helical" evidence="1">
    <location>
        <begin position="329"/>
        <end position="347"/>
    </location>
</feature>
<feature type="transmembrane region" description="Helical" evidence="1">
    <location>
        <begin position="289"/>
        <end position="309"/>
    </location>
</feature>
<sequence>MNHECMYTLLYFFILFFISGLIHRAYKKEPRTQTADGSIVMAIGIFSFDALPRIPFIPAVIKQLIILELLIICLHLVMSYLEQYRDGYFSRNIQLKKNQFGVGTWVAGSSLLAVLLFQTIPCFHVVVWGSAFIAVLIWLVYVFCSCINLVQLIIKEGRVNVGIILLPTVSTQAIALLCYSLFPSLPLLLYQTLIHLGCLLYVTGFFIITRHLLSLRCKRIILGWNSTNSILHGALSITGLAATTTAALNDTLIIGTWFIATCFFFLVESIALLKSIYRFKAAGFMQGLFIYDTAQWARVFTFGMYYTFNLNLVTHRIYVNDLIGMIIDYGQYGVLALLLFELVNYLWHQFKR</sequence>
<reference evidence="2" key="1">
    <citation type="submission" date="2021-03" db="EMBL/GenBank/DDBJ databases">
        <title>Legionella lytica PCM 2298.</title>
        <authorList>
            <person name="Koper P."/>
        </authorList>
    </citation>
    <scope>NUCLEOTIDE SEQUENCE</scope>
    <source>
        <strain evidence="2">PCM 2298</strain>
    </source>
</reference>